<evidence type="ECO:0000256" key="6">
    <source>
        <dbReference type="ARBA" id="ARBA00023004"/>
    </source>
</evidence>
<organism evidence="10 11">
    <name type="scientific">Araneus ventricosus</name>
    <name type="common">Orbweaver spider</name>
    <name type="synonym">Epeira ventricosa</name>
    <dbReference type="NCBI Taxonomy" id="182803"/>
    <lineage>
        <taxon>Eukaryota</taxon>
        <taxon>Metazoa</taxon>
        <taxon>Ecdysozoa</taxon>
        <taxon>Arthropoda</taxon>
        <taxon>Chelicerata</taxon>
        <taxon>Arachnida</taxon>
        <taxon>Araneae</taxon>
        <taxon>Araneomorphae</taxon>
        <taxon>Entelegynae</taxon>
        <taxon>Araneoidea</taxon>
        <taxon>Araneidae</taxon>
        <taxon>Araneus</taxon>
    </lineage>
</organism>
<evidence type="ECO:0000256" key="2">
    <source>
        <dbReference type="ARBA" id="ARBA00004586"/>
    </source>
</evidence>
<evidence type="ECO:0008006" key="12">
    <source>
        <dbReference type="Google" id="ProtNLM"/>
    </source>
</evidence>
<keyword evidence="4" id="KW-0349">Heme</keyword>
<keyword evidence="5" id="KW-0256">Endoplasmic reticulum</keyword>
<feature type="chain" id="PRO_5021438692" description="Cytochrome P450 4C1" evidence="9">
    <location>
        <begin position="16"/>
        <end position="147"/>
    </location>
</feature>
<dbReference type="PANTHER" id="PTHR24291">
    <property type="entry name" value="CYTOCHROME P450 FAMILY 4"/>
    <property type="match status" value="1"/>
</dbReference>
<protein>
    <recommendedName>
        <fullName evidence="12">Cytochrome P450 4C1</fullName>
    </recommendedName>
</protein>
<evidence type="ECO:0000256" key="3">
    <source>
        <dbReference type="ARBA" id="ARBA00010617"/>
    </source>
</evidence>
<dbReference type="EMBL" id="BGPR01028210">
    <property type="protein sequence ID" value="GBN99223.1"/>
    <property type="molecule type" value="Genomic_DNA"/>
</dbReference>
<comment type="subcellular location">
    <subcellularLocation>
        <location evidence="2">Endoplasmic reticulum membrane</location>
    </subcellularLocation>
</comment>
<dbReference type="InterPro" id="IPR001128">
    <property type="entry name" value="Cyt_P450"/>
</dbReference>
<evidence type="ECO:0000256" key="1">
    <source>
        <dbReference type="ARBA" id="ARBA00001971"/>
    </source>
</evidence>
<dbReference type="Pfam" id="PF00067">
    <property type="entry name" value="p450"/>
    <property type="match status" value="1"/>
</dbReference>
<dbReference type="InterPro" id="IPR050196">
    <property type="entry name" value="Cytochrome_P450_Monoox"/>
</dbReference>
<dbReference type="GO" id="GO:0004497">
    <property type="term" value="F:monooxygenase activity"/>
    <property type="evidence" value="ECO:0007669"/>
    <property type="project" value="UniProtKB-KW"/>
</dbReference>
<feature type="signal peptide" evidence="9">
    <location>
        <begin position="1"/>
        <end position="15"/>
    </location>
</feature>
<evidence type="ECO:0000256" key="5">
    <source>
        <dbReference type="ARBA" id="ARBA00022824"/>
    </source>
</evidence>
<dbReference type="Gene3D" id="1.10.630.10">
    <property type="entry name" value="Cytochrome P450"/>
    <property type="match status" value="1"/>
</dbReference>
<keyword evidence="9" id="KW-0732">Signal</keyword>
<comment type="similarity">
    <text evidence="3">Belongs to the cytochrome P450 family.</text>
</comment>
<name>A0A4Y2THI5_ARAVE</name>
<gene>
    <name evidence="10" type="ORF">AVEN_70339_1</name>
</gene>
<sequence>MLTVLFYVLLFGSAGDKWKTQRKMLNPCFRSDILKEHLLIINEQSQILVKLLEGETEKDFTRISKFLSDCTFDIICGRNRNILTSGHLKALRFSRGDKKFNICTKCNMIEATTQHLFDCVALVYDDLLKRTDFVLEVMKANILMDLI</sequence>
<dbReference type="PANTHER" id="PTHR24291:SF189">
    <property type="entry name" value="CYTOCHROME P450 4C3-RELATED"/>
    <property type="match status" value="1"/>
</dbReference>
<evidence type="ECO:0000313" key="11">
    <source>
        <dbReference type="Proteomes" id="UP000499080"/>
    </source>
</evidence>
<reference evidence="10 11" key="1">
    <citation type="journal article" date="2019" name="Sci. Rep.">
        <title>Orb-weaving spider Araneus ventricosus genome elucidates the spidroin gene catalogue.</title>
        <authorList>
            <person name="Kono N."/>
            <person name="Nakamura H."/>
            <person name="Ohtoshi R."/>
            <person name="Moran D.A.P."/>
            <person name="Shinohara A."/>
            <person name="Yoshida Y."/>
            <person name="Fujiwara M."/>
            <person name="Mori M."/>
            <person name="Tomita M."/>
            <person name="Arakawa K."/>
        </authorList>
    </citation>
    <scope>NUCLEOTIDE SEQUENCE [LARGE SCALE GENOMIC DNA]</scope>
</reference>
<dbReference type="InterPro" id="IPR036396">
    <property type="entry name" value="Cyt_P450_sf"/>
</dbReference>
<dbReference type="GO" id="GO:0020037">
    <property type="term" value="F:heme binding"/>
    <property type="evidence" value="ECO:0007669"/>
    <property type="project" value="InterPro"/>
</dbReference>
<proteinExistence type="inferred from homology"/>
<keyword evidence="4" id="KW-0479">Metal-binding</keyword>
<dbReference type="GO" id="GO:0005789">
    <property type="term" value="C:endoplasmic reticulum membrane"/>
    <property type="evidence" value="ECO:0007669"/>
    <property type="project" value="UniProtKB-SubCell"/>
</dbReference>
<evidence type="ECO:0000256" key="8">
    <source>
        <dbReference type="ARBA" id="ARBA00023136"/>
    </source>
</evidence>
<comment type="cofactor">
    <cofactor evidence="1">
        <name>heme</name>
        <dbReference type="ChEBI" id="CHEBI:30413"/>
    </cofactor>
</comment>
<dbReference type="SUPFAM" id="SSF48264">
    <property type="entry name" value="Cytochrome P450"/>
    <property type="match status" value="1"/>
</dbReference>
<keyword evidence="7" id="KW-0560">Oxidoreductase</keyword>
<accession>A0A4Y2THI5</accession>
<dbReference type="Proteomes" id="UP000499080">
    <property type="component" value="Unassembled WGS sequence"/>
</dbReference>
<evidence type="ECO:0000256" key="4">
    <source>
        <dbReference type="ARBA" id="ARBA00022617"/>
    </source>
</evidence>
<dbReference type="GO" id="GO:0016705">
    <property type="term" value="F:oxidoreductase activity, acting on paired donors, with incorporation or reduction of molecular oxygen"/>
    <property type="evidence" value="ECO:0007669"/>
    <property type="project" value="InterPro"/>
</dbReference>
<keyword evidence="6" id="KW-0408">Iron</keyword>
<keyword evidence="7" id="KW-0503">Monooxygenase</keyword>
<dbReference type="GO" id="GO:0005506">
    <property type="term" value="F:iron ion binding"/>
    <property type="evidence" value="ECO:0007669"/>
    <property type="project" value="InterPro"/>
</dbReference>
<evidence type="ECO:0000256" key="7">
    <source>
        <dbReference type="ARBA" id="ARBA00023033"/>
    </source>
</evidence>
<evidence type="ECO:0000313" key="10">
    <source>
        <dbReference type="EMBL" id="GBN99223.1"/>
    </source>
</evidence>
<keyword evidence="11" id="KW-1185">Reference proteome</keyword>
<dbReference type="AlphaFoldDB" id="A0A4Y2THI5"/>
<evidence type="ECO:0000256" key="9">
    <source>
        <dbReference type="SAM" id="SignalP"/>
    </source>
</evidence>
<keyword evidence="8" id="KW-0472">Membrane</keyword>
<comment type="caution">
    <text evidence="10">The sequence shown here is derived from an EMBL/GenBank/DDBJ whole genome shotgun (WGS) entry which is preliminary data.</text>
</comment>
<dbReference type="OrthoDB" id="6436240at2759"/>